<dbReference type="GO" id="GO:0016616">
    <property type="term" value="F:oxidoreductase activity, acting on the CH-OH group of donors, NAD or NADP as acceptor"/>
    <property type="evidence" value="ECO:0007669"/>
    <property type="project" value="InterPro"/>
</dbReference>
<feature type="binding site" evidence="4">
    <location>
        <position position="406"/>
    </location>
    <ligand>
        <name>(S)-malate</name>
        <dbReference type="ChEBI" id="CHEBI:15589"/>
    </ligand>
</feature>
<feature type="binding site" evidence="5">
    <location>
        <position position="237"/>
    </location>
    <ligand>
        <name>a divalent metal cation</name>
        <dbReference type="ChEBI" id="CHEBI:60240"/>
    </ligand>
</feature>
<evidence type="ECO:0000259" key="8">
    <source>
        <dbReference type="SMART" id="SM01274"/>
    </source>
</evidence>
<dbReference type="PRINTS" id="PR00072">
    <property type="entry name" value="MALOXRDTASE"/>
</dbReference>
<comment type="caution">
    <text evidence="9">The sequence shown here is derived from an EMBL/GenBank/DDBJ whole genome shotgun (WGS) entry which is preliminary data.</text>
</comment>
<dbReference type="SMART" id="SM00919">
    <property type="entry name" value="Malic_M"/>
    <property type="match status" value="1"/>
</dbReference>
<dbReference type="Pfam" id="PF03949">
    <property type="entry name" value="Malic_M"/>
    <property type="match status" value="1"/>
</dbReference>
<organism evidence="9 10">
    <name type="scientific">Olsenella profusa F0195</name>
    <dbReference type="NCBI Taxonomy" id="1125712"/>
    <lineage>
        <taxon>Bacteria</taxon>
        <taxon>Bacillati</taxon>
        <taxon>Actinomycetota</taxon>
        <taxon>Coriobacteriia</taxon>
        <taxon>Coriobacteriales</taxon>
        <taxon>Atopobiaceae</taxon>
        <taxon>Olsenella</taxon>
    </lineage>
</organism>
<reference evidence="9 10" key="1">
    <citation type="submission" date="2013-08" db="EMBL/GenBank/DDBJ databases">
        <authorList>
            <person name="Durkin A.S."/>
            <person name="Haft D.R."/>
            <person name="McCorrison J."/>
            <person name="Torralba M."/>
            <person name="Gillis M."/>
            <person name="Haft D.H."/>
            <person name="Methe B."/>
            <person name="Sutton G."/>
            <person name="Nelson K.E."/>
        </authorList>
    </citation>
    <scope>NUCLEOTIDE SEQUENCE [LARGE SCALE GENOMIC DNA]</scope>
    <source>
        <strain evidence="9 10">F0195</strain>
    </source>
</reference>
<dbReference type="InterPro" id="IPR012301">
    <property type="entry name" value="Malic_N_dom"/>
</dbReference>
<dbReference type="GO" id="GO:0046872">
    <property type="term" value="F:metal ion binding"/>
    <property type="evidence" value="ECO:0007669"/>
    <property type="project" value="UniProtKB-KW"/>
</dbReference>
<dbReference type="RefSeq" id="WP_021725889.1">
    <property type="nucleotide sequence ID" value="NZ_AWEZ01000043.1"/>
</dbReference>
<evidence type="ECO:0000256" key="6">
    <source>
        <dbReference type="RuleBase" id="RU003427"/>
    </source>
</evidence>
<dbReference type="GO" id="GO:0004470">
    <property type="term" value="F:malic enzyme activity"/>
    <property type="evidence" value="ECO:0007669"/>
    <property type="project" value="InterPro"/>
</dbReference>
<dbReference type="OrthoDB" id="3314528at2"/>
<evidence type="ECO:0000256" key="5">
    <source>
        <dbReference type="PIRSR" id="PIRSR000106-3"/>
    </source>
</evidence>
<feature type="domain" description="Malic enzyme NAD-binding" evidence="7">
    <location>
        <begin position="261"/>
        <end position="518"/>
    </location>
</feature>
<evidence type="ECO:0000259" key="7">
    <source>
        <dbReference type="SMART" id="SM00919"/>
    </source>
</evidence>
<evidence type="ECO:0000256" key="4">
    <source>
        <dbReference type="PIRSR" id="PIRSR000106-2"/>
    </source>
</evidence>
<evidence type="ECO:0000313" key="9">
    <source>
        <dbReference type="EMBL" id="ERL08749.1"/>
    </source>
</evidence>
<evidence type="ECO:0000256" key="3">
    <source>
        <dbReference type="PIRSR" id="PIRSR000106-1"/>
    </source>
</evidence>
<feature type="domain" description="Malic enzyme N-terminal" evidence="8">
    <location>
        <begin position="69"/>
        <end position="251"/>
    </location>
</feature>
<dbReference type="SUPFAM" id="SSF53223">
    <property type="entry name" value="Aminoacid dehydrogenase-like, N-terminal domain"/>
    <property type="match status" value="1"/>
</dbReference>
<dbReference type="SUPFAM" id="SSF51735">
    <property type="entry name" value="NAD(P)-binding Rossmann-fold domains"/>
    <property type="match status" value="1"/>
</dbReference>
<comment type="similarity">
    <text evidence="1 6">Belongs to the malic enzymes family.</text>
</comment>
<accession>U2T6U0</accession>
<dbReference type="InterPro" id="IPR037062">
    <property type="entry name" value="Malic_N_dom_sf"/>
</dbReference>
<dbReference type="PATRIC" id="fig|1125712.3.peg.945"/>
<dbReference type="EMBL" id="AWEZ01000043">
    <property type="protein sequence ID" value="ERL08749.1"/>
    <property type="molecule type" value="Genomic_DNA"/>
</dbReference>
<feature type="binding site" evidence="5">
    <location>
        <position position="260"/>
    </location>
    <ligand>
        <name>a divalent metal cation</name>
        <dbReference type="ChEBI" id="CHEBI:60240"/>
    </ligand>
</feature>
<dbReference type="NCBIfam" id="NF010052">
    <property type="entry name" value="PRK13529.1"/>
    <property type="match status" value="1"/>
</dbReference>
<dbReference type="SMART" id="SM01274">
    <property type="entry name" value="malic"/>
    <property type="match status" value="1"/>
</dbReference>
<feature type="active site" description="Proton acceptor" evidence="3">
    <location>
        <position position="165"/>
    </location>
</feature>
<dbReference type="Gene3D" id="3.40.50.10380">
    <property type="entry name" value="Malic enzyme, N-terminal domain"/>
    <property type="match status" value="1"/>
</dbReference>
<dbReference type="AlphaFoldDB" id="U2T6U0"/>
<dbReference type="GO" id="GO:0005829">
    <property type="term" value="C:cytosol"/>
    <property type="evidence" value="ECO:0007669"/>
    <property type="project" value="TreeGrafter"/>
</dbReference>
<feature type="binding site" evidence="5">
    <location>
        <position position="236"/>
    </location>
    <ligand>
        <name>a divalent metal cation</name>
        <dbReference type="ChEBI" id="CHEBI:60240"/>
    </ligand>
</feature>
<dbReference type="InterPro" id="IPR012302">
    <property type="entry name" value="Malic_NAD-bd"/>
</dbReference>
<comment type="cofactor">
    <cofactor evidence="5">
        <name>Mg(2+)</name>
        <dbReference type="ChEBI" id="CHEBI:18420"/>
    </cofactor>
    <cofactor evidence="5">
        <name>Mn(2+)</name>
        <dbReference type="ChEBI" id="CHEBI:29035"/>
    </cofactor>
    <text evidence="5">Divalent metal cations. Prefers magnesium or manganese.</text>
</comment>
<dbReference type="InterPro" id="IPR046346">
    <property type="entry name" value="Aminoacid_DH-like_N_sf"/>
</dbReference>
<evidence type="ECO:0000256" key="2">
    <source>
        <dbReference type="ARBA" id="ARBA00023027"/>
    </source>
</evidence>
<dbReference type="InterPro" id="IPR001891">
    <property type="entry name" value="Malic_OxRdtase"/>
</dbReference>
<dbReference type="GO" id="GO:0006108">
    <property type="term" value="P:malate metabolic process"/>
    <property type="evidence" value="ECO:0007669"/>
    <property type="project" value="TreeGrafter"/>
</dbReference>
<proteinExistence type="inferred from homology"/>
<dbReference type="InterPro" id="IPR036291">
    <property type="entry name" value="NAD(P)-bd_dom_sf"/>
</dbReference>
<dbReference type="Gene3D" id="3.40.50.720">
    <property type="entry name" value="NAD(P)-binding Rossmann-like Domain"/>
    <property type="match status" value="1"/>
</dbReference>
<dbReference type="GO" id="GO:0051287">
    <property type="term" value="F:NAD binding"/>
    <property type="evidence" value="ECO:0007669"/>
    <property type="project" value="InterPro"/>
</dbReference>
<dbReference type="Pfam" id="PF00390">
    <property type="entry name" value="malic"/>
    <property type="match status" value="1"/>
</dbReference>
<evidence type="ECO:0000256" key="1">
    <source>
        <dbReference type="ARBA" id="ARBA00008785"/>
    </source>
</evidence>
<keyword evidence="10" id="KW-1185">Reference proteome</keyword>
<keyword evidence="5 6" id="KW-0479">Metal-binding</keyword>
<evidence type="ECO:0000313" key="10">
    <source>
        <dbReference type="Proteomes" id="UP000016638"/>
    </source>
</evidence>
<protein>
    <submittedName>
        <fullName evidence="9">Putative NAD-dependent malic enzyme 3</fullName>
    </submittedName>
</protein>
<dbReference type="STRING" id="1125712.HMPREF1316_0315"/>
<dbReference type="eggNOG" id="COG0281">
    <property type="taxonomic scope" value="Bacteria"/>
</dbReference>
<dbReference type="Proteomes" id="UP000016638">
    <property type="component" value="Unassembled WGS sequence"/>
</dbReference>
<dbReference type="PIRSF" id="PIRSF000106">
    <property type="entry name" value="ME"/>
    <property type="match status" value="1"/>
</dbReference>
<dbReference type="PANTHER" id="PTHR23406:SF34">
    <property type="entry name" value="NAD-DEPENDENT MALIC ENZYME, MITOCHONDRIAL"/>
    <property type="match status" value="1"/>
</dbReference>
<gene>
    <name evidence="9" type="ORF">HMPREF1316_0315</name>
</gene>
<keyword evidence="2" id="KW-0520">NAD</keyword>
<dbReference type="PANTHER" id="PTHR23406">
    <property type="entry name" value="MALIC ENZYME-RELATED"/>
    <property type="match status" value="1"/>
</dbReference>
<name>U2T6U0_9ACTN</name>
<sequence>MTKQGFAVLDDSLLNKGCAFTPDEREELGLTGLLPAAVLTIDQQEAMVYERFLAQPTDLARRMYLMSVRDDNARLFFYSMSKHLTEYMPIVYAPTVAQSIEGYSDHYFGSKVAYISIDHPEEIERSLRAFAGERTDIRLVVATDAEGILGIGDWGANGAEILTGKLAVYTAAASIDPAQILPVMVDVGTNRRELLDDPRYMGNRFERVRGRRYDDFIQRFVDVSLGLYPDALMHWEDFGRPCAAPILERYRDKILTINDDIQGTGVTVLGALIAATKVAARELADTKVVTFGAGTAGIGIDDQIVDGLVHLGGLSLEEARSRIYLVDRQGLILKGMDGLTDGQRLYAHGASEFPQGLDTHDLAAIVDAIAPTALIGTSTVHGAFTEQVCKNMAAQCDRPLIAPISNPTKLAEATAKDVVTWTAGRALVVTGTPSASFEYGGQTYHIGQGNNALMYPGLCLGALIPRSRIVSDGMLLAGASALADMVDLDTPGAAILPSMAELPKITRTVARAVALESIEEGLNRIEVADVDQAIADAAWDPRY</sequence>
<feature type="active site" description="Proton donor" evidence="3">
    <location>
        <position position="92"/>
    </location>
</feature>
<feature type="binding site" evidence="4">
    <location>
        <position position="450"/>
    </location>
    <ligand>
        <name>(S)-malate</name>
        <dbReference type="ChEBI" id="CHEBI:15589"/>
    </ligand>
</feature>